<feature type="coiled-coil region" evidence="1">
    <location>
        <begin position="42"/>
        <end position="90"/>
    </location>
</feature>
<dbReference type="EMBL" id="VYYT01000074">
    <property type="protein sequence ID" value="KAK2771936.1"/>
    <property type="molecule type" value="Genomic_DNA"/>
</dbReference>
<keyword evidence="1" id="KW-0175">Coiled coil</keyword>
<name>A0AAD9YPL1_COLKA</name>
<evidence type="ECO:0000313" key="3">
    <source>
        <dbReference type="EMBL" id="KAK2771936.1"/>
    </source>
</evidence>
<evidence type="ECO:0000256" key="1">
    <source>
        <dbReference type="SAM" id="Coils"/>
    </source>
</evidence>
<sequence>MTTLDPSSFSTRMDEIDQIEICQLQDKVCVLSAENHDLAELKEIDQEQIIKLQNENDKLKRSNSTRGAFIVALLQEKQDLEEQNAQLRSERYLGDQRHTVNNLDVLHNTNMAQTSAPTDPLYPSETLVNEIYDEDLDAMDIDEPIKGGELSASDSGFEGYGSEGAWDMV</sequence>
<dbReference type="AlphaFoldDB" id="A0AAD9YPL1"/>
<reference evidence="3" key="1">
    <citation type="submission" date="2023-02" db="EMBL/GenBank/DDBJ databases">
        <title>Colletotrichum kahawae CIFC_Que2 genome sequencing and assembly.</title>
        <authorList>
            <person name="Baroncelli R."/>
        </authorList>
    </citation>
    <scope>NUCLEOTIDE SEQUENCE</scope>
    <source>
        <strain evidence="3">CIFC_Que2</strain>
    </source>
</reference>
<organism evidence="3 4">
    <name type="scientific">Colletotrichum kahawae</name>
    <name type="common">Coffee berry disease fungus</name>
    <dbReference type="NCBI Taxonomy" id="34407"/>
    <lineage>
        <taxon>Eukaryota</taxon>
        <taxon>Fungi</taxon>
        <taxon>Dikarya</taxon>
        <taxon>Ascomycota</taxon>
        <taxon>Pezizomycotina</taxon>
        <taxon>Sordariomycetes</taxon>
        <taxon>Hypocreomycetidae</taxon>
        <taxon>Glomerellales</taxon>
        <taxon>Glomerellaceae</taxon>
        <taxon>Colletotrichum</taxon>
        <taxon>Colletotrichum gloeosporioides species complex</taxon>
    </lineage>
</organism>
<dbReference type="Proteomes" id="UP001281614">
    <property type="component" value="Unassembled WGS sequence"/>
</dbReference>
<feature type="region of interest" description="Disordered" evidence="2">
    <location>
        <begin position="146"/>
        <end position="169"/>
    </location>
</feature>
<evidence type="ECO:0000256" key="2">
    <source>
        <dbReference type="SAM" id="MobiDB-lite"/>
    </source>
</evidence>
<gene>
    <name evidence="3" type="ORF">CKAH01_14147</name>
</gene>
<accession>A0AAD9YPL1</accession>
<protein>
    <submittedName>
        <fullName evidence="3">Uncharacterized protein</fullName>
    </submittedName>
</protein>
<proteinExistence type="predicted"/>
<keyword evidence="4" id="KW-1185">Reference proteome</keyword>
<comment type="caution">
    <text evidence="3">The sequence shown here is derived from an EMBL/GenBank/DDBJ whole genome shotgun (WGS) entry which is preliminary data.</text>
</comment>
<evidence type="ECO:0000313" key="4">
    <source>
        <dbReference type="Proteomes" id="UP001281614"/>
    </source>
</evidence>